<keyword evidence="4 9" id="KW-0808">Transferase</keyword>
<gene>
    <name evidence="11" type="ORF">H9712_01250</name>
</gene>
<dbReference type="Proteomes" id="UP000823921">
    <property type="component" value="Unassembled WGS sequence"/>
</dbReference>
<comment type="subcellular location">
    <subcellularLocation>
        <location evidence="1">Cell membrane</location>
        <topology evidence="1">Multi-pass membrane protein</topology>
    </subcellularLocation>
</comment>
<feature type="transmembrane region" description="Helical" evidence="10">
    <location>
        <begin position="329"/>
        <end position="346"/>
    </location>
</feature>
<evidence type="ECO:0000256" key="7">
    <source>
        <dbReference type="ARBA" id="ARBA00023136"/>
    </source>
</evidence>
<dbReference type="Pfam" id="PF03062">
    <property type="entry name" value="MBOAT"/>
    <property type="match status" value="1"/>
</dbReference>
<dbReference type="PIRSF" id="PIRSF016636">
    <property type="entry name" value="AlgI_DltB"/>
    <property type="match status" value="1"/>
</dbReference>
<dbReference type="InterPro" id="IPR051085">
    <property type="entry name" value="MB_O-acyltransferase"/>
</dbReference>
<dbReference type="InterPro" id="IPR004299">
    <property type="entry name" value="MBOAT_fam"/>
</dbReference>
<dbReference type="InterPro" id="IPR024194">
    <property type="entry name" value="Ac/AlaTfrase_AlgI/DltB"/>
</dbReference>
<evidence type="ECO:0000313" key="11">
    <source>
        <dbReference type="EMBL" id="HJB79589.1"/>
    </source>
</evidence>
<evidence type="ECO:0000256" key="6">
    <source>
        <dbReference type="ARBA" id="ARBA00022989"/>
    </source>
</evidence>
<keyword evidence="5 10" id="KW-0812">Transmembrane</keyword>
<name>A0A9D2ML15_9FIRM</name>
<feature type="transmembrane region" description="Helical" evidence="10">
    <location>
        <begin position="113"/>
        <end position="136"/>
    </location>
</feature>
<sequence>MLFSSSVFLFLFLPLVLLIYYGPLRKFRQGQNVFLLLASLGFYAWGEPWFVLVMIGSILANYCFGLWVDHNKRRGRSCRAPILLVVLANLGILFVFKYLMFTLSILNGLGAHFVIPVIELPIGISFFTFQALSYVLDVHRDRGQVQRSPLKVGLYISFFPQLIAGPIVKYETVAHQIDHRKENWEDFSAGCARFVVGLGKKVLLSNQLAIIADRAYGMAGDGLTTSFAWLGAVAYILQLYNDFSGYSDMAIGLGRMFGFHFLENFNYPFVANSLADLWRRWHISLATWFRDYVYIPLGGSRVEGRARLIRNIFMVWLCTGIWHGANWTYLTWGMLNFLLLMLEKYGGLGRGWPKFFRCLYPVMVFLLTCVVFRSETIGLALQYFQAMFGFGAGLGDGLTVLYLTECWLPLLAAVVFAAPVAPKVRAWADKHSCLALDVGYALLIAGVFLVSASFIVKGTYNPFIYFNF</sequence>
<dbReference type="GO" id="GO:0016746">
    <property type="term" value="F:acyltransferase activity"/>
    <property type="evidence" value="ECO:0007669"/>
    <property type="project" value="UniProtKB-KW"/>
</dbReference>
<keyword evidence="6 10" id="KW-1133">Transmembrane helix</keyword>
<feature type="transmembrane region" description="Helical" evidence="10">
    <location>
        <begin position="80"/>
        <end position="101"/>
    </location>
</feature>
<evidence type="ECO:0000256" key="1">
    <source>
        <dbReference type="ARBA" id="ARBA00004651"/>
    </source>
</evidence>
<dbReference type="AlphaFoldDB" id="A0A9D2ML15"/>
<keyword evidence="8 9" id="KW-0012">Acyltransferase</keyword>
<organism evidence="11 12">
    <name type="scientific">Candidatus Flavonifractor intestinigallinarum</name>
    <dbReference type="NCBI Taxonomy" id="2838586"/>
    <lineage>
        <taxon>Bacteria</taxon>
        <taxon>Bacillati</taxon>
        <taxon>Bacillota</taxon>
        <taxon>Clostridia</taxon>
        <taxon>Eubacteriales</taxon>
        <taxon>Oscillospiraceae</taxon>
        <taxon>Flavonifractor</taxon>
    </lineage>
</organism>
<evidence type="ECO:0000256" key="8">
    <source>
        <dbReference type="ARBA" id="ARBA00023315"/>
    </source>
</evidence>
<accession>A0A9D2ML15</accession>
<proteinExistence type="inferred from homology"/>
<dbReference type="PIRSF" id="PIRSF500217">
    <property type="entry name" value="AlgI"/>
    <property type="match status" value="1"/>
</dbReference>
<comment type="caution">
    <text evidence="11">The sequence shown here is derived from an EMBL/GenBank/DDBJ whole genome shotgun (WGS) entry which is preliminary data.</text>
</comment>
<reference evidence="11" key="2">
    <citation type="submission" date="2021-04" db="EMBL/GenBank/DDBJ databases">
        <authorList>
            <person name="Gilroy R."/>
        </authorList>
    </citation>
    <scope>NUCLEOTIDE SEQUENCE</scope>
    <source>
        <strain evidence="11">CHK192-8294</strain>
    </source>
</reference>
<evidence type="ECO:0000256" key="2">
    <source>
        <dbReference type="ARBA" id="ARBA00010323"/>
    </source>
</evidence>
<reference evidence="11" key="1">
    <citation type="journal article" date="2021" name="PeerJ">
        <title>Extensive microbial diversity within the chicken gut microbiome revealed by metagenomics and culture.</title>
        <authorList>
            <person name="Gilroy R."/>
            <person name="Ravi A."/>
            <person name="Getino M."/>
            <person name="Pursley I."/>
            <person name="Horton D.L."/>
            <person name="Alikhan N.F."/>
            <person name="Baker D."/>
            <person name="Gharbi K."/>
            <person name="Hall N."/>
            <person name="Watson M."/>
            <person name="Adriaenssens E.M."/>
            <person name="Foster-Nyarko E."/>
            <person name="Jarju S."/>
            <person name="Secka A."/>
            <person name="Antonio M."/>
            <person name="Oren A."/>
            <person name="Chaudhuri R.R."/>
            <person name="La Ragione R."/>
            <person name="Hildebrand F."/>
            <person name="Pallen M.J."/>
        </authorList>
    </citation>
    <scope>NUCLEOTIDE SEQUENCE</scope>
    <source>
        <strain evidence="11">CHK192-8294</strain>
    </source>
</reference>
<dbReference type="EMBL" id="DWXO01000016">
    <property type="protein sequence ID" value="HJB79589.1"/>
    <property type="molecule type" value="Genomic_DNA"/>
</dbReference>
<dbReference type="GO" id="GO:0042121">
    <property type="term" value="P:alginic acid biosynthetic process"/>
    <property type="evidence" value="ECO:0007669"/>
    <property type="project" value="InterPro"/>
</dbReference>
<dbReference type="GO" id="GO:0005886">
    <property type="term" value="C:plasma membrane"/>
    <property type="evidence" value="ECO:0007669"/>
    <property type="project" value="UniProtKB-SubCell"/>
</dbReference>
<comment type="similarity">
    <text evidence="2 9">Belongs to the membrane-bound acyltransferase family.</text>
</comment>
<keyword evidence="7 9" id="KW-0472">Membrane</keyword>
<dbReference type="InterPro" id="IPR028362">
    <property type="entry name" value="AlgI"/>
</dbReference>
<keyword evidence="3 9" id="KW-1003">Cell membrane</keyword>
<feature type="transmembrane region" description="Helical" evidence="10">
    <location>
        <begin position="401"/>
        <end position="421"/>
    </location>
</feature>
<feature type="transmembrane region" description="Helical" evidence="10">
    <location>
        <begin position="433"/>
        <end position="456"/>
    </location>
</feature>
<feature type="transmembrane region" description="Helical" evidence="10">
    <location>
        <begin position="42"/>
        <end position="68"/>
    </location>
</feature>
<evidence type="ECO:0000256" key="5">
    <source>
        <dbReference type="ARBA" id="ARBA00022692"/>
    </source>
</evidence>
<dbReference type="PANTHER" id="PTHR13285">
    <property type="entry name" value="ACYLTRANSFERASE"/>
    <property type="match status" value="1"/>
</dbReference>
<evidence type="ECO:0000256" key="3">
    <source>
        <dbReference type="ARBA" id="ARBA00022475"/>
    </source>
</evidence>
<evidence type="ECO:0000313" key="12">
    <source>
        <dbReference type="Proteomes" id="UP000823921"/>
    </source>
</evidence>
<evidence type="ECO:0000256" key="10">
    <source>
        <dbReference type="SAM" id="Phobius"/>
    </source>
</evidence>
<evidence type="ECO:0000256" key="9">
    <source>
        <dbReference type="PIRNR" id="PIRNR016636"/>
    </source>
</evidence>
<evidence type="ECO:0000256" key="4">
    <source>
        <dbReference type="ARBA" id="ARBA00022679"/>
    </source>
</evidence>
<dbReference type="PANTHER" id="PTHR13285:SF23">
    <property type="entry name" value="TEICHOIC ACID D-ALANYLTRANSFERASE"/>
    <property type="match status" value="1"/>
</dbReference>
<protein>
    <submittedName>
        <fullName evidence="11">MBOAT family protein</fullName>
    </submittedName>
</protein>
<feature type="transmembrane region" description="Helical" evidence="10">
    <location>
        <begin position="358"/>
        <end position="381"/>
    </location>
</feature>